<proteinExistence type="inferred from homology"/>
<evidence type="ECO:0000313" key="4">
    <source>
        <dbReference type="Proteomes" id="UP001589647"/>
    </source>
</evidence>
<organism evidence="3 4">
    <name type="scientific">Nonomuraea spiralis</name>
    <dbReference type="NCBI Taxonomy" id="46182"/>
    <lineage>
        <taxon>Bacteria</taxon>
        <taxon>Bacillati</taxon>
        <taxon>Actinomycetota</taxon>
        <taxon>Actinomycetes</taxon>
        <taxon>Streptosporangiales</taxon>
        <taxon>Streptosporangiaceae</taxon>
        <taxon>Nonomuraea</taxon>
    </lineage>
</organism>
<dbReference type="RefSeq" id="WP_189650403.1">
    <property type="nucleotide sequence ID" value="NZ_BMRC01000013.1"/>
</dbReference>
<comment type="caution">
    <text evidence="3">The sequence shown here is derived from an EMBL/GenBank/DDBJ whole genome shotgun (WGS) entry which is preliminary data.</text>
</comment>
<feature type="domain" description="DJ-1/PfpI" evidence="2">
    <location>
        <begin position="15"/>
        <end position="192"/>
    </location>
</feature>
<comment type="similarity">
    <text evidence="1">Belongs to the peptidase C56 family.</text>
</comment>
<dbReference type="InterPro" id="IPR002818">
    <property type="entry name" value="DJ-1/PfpI"/>
</dbReference>
<dbReference type="PANTHER" id="PTHR42733:SF12">
    <property type="entry name" value="PROTEINASE"/>
    <property type="match status" value="1"/>
</dbReference>
<reference evidence="3 4" key="1">
    <citation type="submission" date="2024-09" db="EMBL/GenBank/DDBJ databases">
        <authorList>
            <person name="Sun Q."/>
            <person name="Mori K."/>
        </authorList>
    </citation>
    <scope>NUCLEOTIDE SEQUENCE [LARGE SCALE GENOMIC DNA]</scope>
    <source>
        <strain evidence="3 4">CCM 3426</strain>
    </source>
</reference>
<gene>
    <name evidence="3" type="ORF">ACFFV7_37915</name>
</gene>
<accession>A0ABV5ISY1</accession>
<dbReference type="SUPFAM" id="SSF52317">
    <property type="entry name" value="Class I glutamine amidotransferase-like"/>
    <property type="match status" value="1"/>
</dbReference>
<dbReference type="InterPro" id="IPR006286">
    <property type="entry name" value="C56_PfpI-like"/>
</dbReference>
<name>A0ABV5ISY1_9ACTN</name>
<dbReference type="Pfam" id="PF01965">
    <property type="entry name" value="DJ-1_PfpI"/>
    <property type="match status" value="1"/>
</dbReference>
<dbReference type="Proteomes" id="UP001589647">
    <property type="component" value="Unassembled WGS sequence"/>
</dbReference>
<dbReference type="Gene3D" id="3.40.50.880">
    <property type="match status" value="1"/>
</dbReference>
<dbReference type="EMBL" id="JBHMEI010000044">
    <property type="protein sequence ID" value="MFB9207020.1"/>
    <property type="molecule type" value="Genomic_DNA"/>
</dbReference>
<evidence type="ECO:0000313" key="3">
    <source>
        <dbReference type="EMBL" id="MFB9207020.1"/>
    </source>
</evidence>
<protein>
    <submittedName>
        <fullName evidence="3">DJ-1/PfpI family protein</fullName>
    </submittedName>
</protein>
<evidence type="ECO:0000256" key="1">
    <source>
        <dbReference type="ARBA" id="ARBA00008542"/>
    </source>
</evidence>
<dbReference type="InterPro" id="IPR029062">
    <property type="entry name" value="Class_I_gatase-like"/>
</dbReference>
<keyword evidence="4" id="KW-1185">Reference proteome</keyword>
<sequence length="199" mass="22194">MSGIEPRAGAALSGRKIAVLMESDYVEPEIFYYERRFAEAGAEVHFMTRLWGQQSITFTGHEWRVPFTVDRGFEGISDRELRSYAAVIVPSGIVSDRLRYTDDVNRLAPATAFVRRALEEPSIITGVICHGLWLMAAAPETMRGRKVVAHNNLVGDVRNMGAEYVDQDVVIDGNLITGRSVYHCHLFAHTIIGQLAETL</sequence>
<dbReference type="PANTHER" id="PTHR42733">
    <property type="entry name" value="DJ-1 PROTEIN"/>
    <property type="match status" value="1"/>
</dbReference>
<evidence type="ECO:0000259" key="2">
    <source>
        <dbReference type="Pfam" id="PF01965"/>
    </source>
</evidence>